<keyword evidence="1" id="KW-0812">Transmembrane</keyword>
<keyword evidence="1" id="KW-1133">Transmembrane helix</keyword>
<dbReference type="RefSeq" id="WP_212920562.1">
    <property type="nucleotide sequence ID" value="NZ_BORP01000002.1"/>
</dbReference>
<feature type="transmembrane region" description="Helical" evidence="1">
    <location>
        <begin position="78"/>
        <end position="97"/>
    </location>
</feature>
<feature type="transmembrane region" description="Helical" evidence="1">
    <location>
        <begin position="143"/>
        <end position="166"/>
    </location>
</feature>
<feature type="transmembrane region" description="Helical" evidence="1">
    <location>
        <begin position="23"/>
        <end position="49"/>
    </location>
</feature>
<protein>
    <recommendedName>
        <fullName evidence="4">DUF624 domain-containing protein</fullName>
    </recommendedName>
</protein>
<organism evidence="2 3">
    <name type="scientific">Ornithinibacillus bavariensis</name>
    <dbReference type="NCBI Taxonomy" id="545502"/>
    <lineage>
        <taxon>Bacteria</taxon>
        <taxon>Bacillati</taxon>
        <taxon>Bacillota</taxon>
        <taxon>Bacilli</taxon>
        <taxon>Bacillales</taxon>
        <taxon>Bacillaceae</taxon>
        <taxon>Ornithinibacillus</taxon>
    </lineage>
</organism>
<evidence type="ECO:0000313" key="2">
    <source>
        <dbReference type="EMBL" id="GIO27088.1"/>
    </source>
</evidence>
<name>A0A920C6Y4_9BACI</name>
<gene>
    <name evidence="2" type="primary">yteU</name>
    <name evidence="2" type="ORF">J43TS3_16990</name>
</gene>
<dbReference type="Proteomes" id="UP000676917">
    <property type="component" value="Unassembled WGS sequence"/>
</dbReference>
<comment type="caution">
    <text evidence="2">The sequence shown here is derived from an EMBL/GenBank/DDBJ whole genome shotgun (WGS) entry which is preliminary data.</text>
</comment>
<sequence length="205" mass="23917">MNGIVNGYYRFSVWIMRFALLNLYWLAFTALGLVVLGFMPATTAMFAVVRKWVKGEEDVPILATFWKTFHTEFWKTNGLGLILFLIGYFLVIELNILRAQESIVYLIVSFTVIVTLILYVIVLTFFFPIFVHFRLRIVDYLMWPFIVGVKHPILTVFIFVVIGIAYQITWTSIPALFFFFGGSLTSFFIMWAVSKTFPYYEKQEA</sequence>
<feature type="transmembrane region" description="Helical" evidence="1">
    <location>
        <begin position="103"/>
        <end position="131"/>
    </location>
</feature>
<evidence type="ECO:0000313" key="3">
    <source>
        <dbReference type="Proteomes" id="UP000676917"/>
    </source>
</evidence>
<proteinExistence type="predicted"/>
<reference evidence="2" key="1">
    <citation type="submission" date="2021-03" db="EMBL/GenBank/DDBJ databases">
        <title>Antimicrobial resistance genes in bacteria isolated from Japanese honey, and their potential for conferring macrolide and lincosamide resistance in the American foulbrood pathogen Paenibacillus larvae.</title>
        <authorList>
            <person name="Okamoto M."/>
            <person name="Kumagai M."/>
            <person name="Kanamori H."/>
            <person name="Takamatsu D."/>
        </authorList>
    </citation>
    <scope>NUCLEOTIDE SEQUENCE</scope>
    <source>
        <strain evidence="2">J43TS3</strain>
    </source>
</reference>
<keyword evidence="1" id="KW-0472">Membrane</keyword>
<keyword evidence="3" id="KW-1185">Reference proteome</keyword>
<evidence type="ECO:0000256" key="1">
    <source>
        <dbReference type="SAM" id="Phobius"/>
    </source>
</evidence>
<dbReference type="InterPro" id="IPR006938">
    <property type="entry name" value="DUF624"/>
</dbReference>
<accession>A0A920C6Y4</accession>
<dbReference type="EMBL" id="BORP01000002">
    <property type="protein sequence ID" value="GIO27088.1"/>
    <property type="molecule type" value="Genomic_DNA"/>
</dbReference>
<feature type="transmembrane region" description="Helical" evidence="1">
    <location>
        <begin position="172"/>
        <end position="193"/>
    </location>
</feature>
<evidence type="ECO:0008006" key="4">
    <source>
        <dbReference type="Google" id="ProtNLM"/>
    </source>
</evidence>
<dbReference type="Pfam" id="PF04854">
    <property type="entry name" value="DUF624"/>
    <property type="match status" value="1"/>
</dbReference>
<dbReference type="AlphaFoldDB" id="A0A920C6Y4"/>